<evidence type="ECO:0000313" key="5">
    <source>
        <dbReference type="Proteomes" id="UP000051673"/>
    </source>
</evidence>
<keyword evidence="2" id="KW-0560">Oxidoreductase</keyword>
<dbReference type="PANTHER" id="PTHR43482:SF1">
    <property type="entry name" value="PROTEIN AST1-RELATED"/>
    <property type="match status" value="1"/>
</dbReference>
<proteinExistence type="inferred from homology"/>
<protein>
    <recommendedName>
        <fullName evidence="2">Zinc-type alcohol dehydrogenase-like protein</fullName>
    </recommendedName>
</protein>
<comment type="caution">
    <text evidence="4">The sequence shown here is derived from an EMBL/GenBank/DDBJ whole genome shotgun (WGS) entry which is preliminary data.</text>
</comment>
<organism evidence="4 5">
    <name type="scientific">Weissella minor</name>
    <dbReference type="NCBI Taxonomy" id="1620"/>
    <lineage>
        <taxon>Bacteria</taxon>
        <taxon>Bacillati</taxon>
        <taxon>Bacillota</taxon>
        <taxon>Bacilli</taxon>
        <taxon>Lactobacillales</taxon>
        <taxon>Lactobacillaceae</taxon>
        <taxon>Weissella</taxon>
    </lineage>
</organism>
<evidence type="ECO:0000256" key="1">
    <source>
        <dbReference type="ARBA" id="ARBA00010371"/>
    </source>
</evidence>
<dbReference type="EMBL" id="JQCD01000031">
    <property type="protein sequence ID" value="KRN76088.1"/>
    <property type="molecule type" value="Genomic_DNA"/>
</dbReference>
<dbReference type="Proteomes" id="UP000051673">
    <property type="component" value="Unassembled WGS sequence"/>
</dbReference>
<dbReference type="PANTHER" id="PTHR43482">
    <property type="entry name" value="PROTEIN AST1-RELATED"/>
    <property type="match status" value="1"/>
</dbReference>
<dbReference type="InterPro" id="IPR002364">
    <property type="entry name" value="Quin_OxRdtase/zeta-crystal_CS"/>
</dbReference>
<dbReference type="SMART" id="SM00829">
    <property type="entry name" value="PKS_ER"/>
    <property type="match status" value="1"/>
</dbReference>
<sequence>MTNNIKAVGFYQHLPISDAKSFEDIELPVPTVGGHDLLVRVDGVSVNPVDVGVRKGGRPKPLKHPKIIGWDAVGTVIDTGSEVSLFAKGDRVWYAGDFTKSGSDAQNQVVDERIVGHAPKNLDDESAAAVPLVGLTAYESLFEKLHITWGNNADKTILIINGAGGVGSMAVQLAKLAGLKVIATASRPDSVAWVEQLGADEVIDHHQDLVKQVHALGLQYVDYVLNLNNLDAHWDEIAEVIKPNGMIAATTENHRLIDLQKLTKKRATFAWEWMYSKSYYQVDLESQHEILDEIAKLYEDGKLQTLDKIHYSPINAENMRKAHADVESGKMVGKVVLTGWEK</sequence>
<comment type="similarity">
    <text evidence="1 2">Belongs to the zinc-containing alcohol dehydrogenase family. Quinone oxidoreductase subfamily.</text>
</comment>
<dbReference type="InterPro" id="IPR052585">
    <property type="entry name" value="Lipid_raft_assoc_Zn_ADH"/>
</dbReference>
<dbReference type="InterPro" id="IPR014182">
    <property type="entry name" value="ADH_Zn_typ-1"/>
</dbReference>
<dbReference type="Pfam" id="PF00107">
    <property type="entry name" value="ADH_zinc_N"/>
    <property type="match status" value="1"/>
</dbReference>
<dbReference type="InterPro" id="IPR011032">
    <property type="entry name" value="GroES-like_sf"/>
</dbReference>
<dbReference type="NCBIfam" id="TIGR02817">
    <property type="entry name" value="adh_fam_1"/>
    <property type="match status" value="1"/>
</dbReference>
<dbReference type="InterPro" id="IPR013149">
    <property type="entry name" value="ADH-like_C"/>
</dbReference>
<dbReference type="InterPro" id="IPR013154">
    <property type="entry name" value="ADH-like_N"/>
</dbReference>
<dbReference type="InterPro" id="IPR020843">
    <property type="entry name" value="ER"/>
</dbReference>
<dbReference type="CDD" id="cd08252">
    <property type="entry name" value="AL_MDR"/>
    <property type="match status" value="1"/>
</dbReference>
<dbReference type="Pfam" id="PF08240">
    <property type="entry name" value="ADH_N"/>
    <property type="match status" value="1"/>
</dbReference>
<dbReference type="PATRIC" id="fig|1620.3.peg.1153"/>
<evidence type="ECO:0000256" key="2">
    <source>
        <dbReference type="RuleBase" id="RU364000"/>
    </source>
</evidence>
<dbReference type="STRING" id="1620.IV67_GL001139"/>
<dbReference type="GO" id="GO:0016491">
    <property type="term" value="F:oxidoreductase activity"/>
    <property type="evidence" value="ECO:0007669"/>
    <property type="project" value="UniProtKB-KW"/>
</dbReference>
<evidence type="ECO:0000259" key="3">
    <source>
        <dbReference type="SMART" id="SM00829"/>
    </source>
</evidence>
<dbReference type="PROSITE" id="PS01162">
    <property type="entry name" value="QOR_ZETA_CRYSTAL"/>
    <property type="match status" value="1"/>
</dbReference>
<evidence type="ECO:0000313" key="4">
    <source>
        <dbReference type="EMBL" id="KRN76088.1"/>
    </source>
</evidence>
<dbReference type="GO" id="GO:0008270">
    <property type="term" value="F:zinc ion binding"/>
    <property type="evidence" value="ECO:0007669"/>
    <property type="project" value="InterPro"/>
</dbReference>
<gene>
    <name evidence="4" type="ORF">IV67_GL001139</name>
</gene>
<dbReference type="AlphaFoldDB" id="A0A0R2JFG4"/>
<feature type="domain" description="Enoyl reductase (ER)" evidence="3">
    <location>
        <begin position="20"/>
        <end position="337"/>
    </location>
</feature>
<dbReference type="Gene3D" id="3.90.180.10">
    <property type="entry name" value="Medium-chain alcohol dehydrogenases, catalytic domain"/>
    <property type="match status" value="1"/>
</dbReference>
<accession>A0A0R2JFG4</accession>
<reference evidence="4 5" key="1">
    <citation type="journal article" date="2015" name="Genome Announc.">
        <title>Expanding the biotechnology potential of lactobacilli through comparative genomics of 213 strains and associated genera.</title>
        <authorList>
            <person name="Sun Z."/>
            <person name="Harris H.M."/>
            <person name="McCann A."/>
            <person name="Guo C."/>
            <person name="Argimon S."/>
            <person name="Zhang W."/>
            <person name="Yang X."/>
            <person name="Jeffery I.B."/>
            <person name="Cooney J.C."/>
            <person name="Kagawa T.F."/>
            <person name="Liu W."/>
            <person name="Song Y."/>
            <person name="Salvetti E."/>
            <person name="Wrobel A."/>
            <person name="Rasinkangas P."/>
            <person name="Parkhill J."/>
            <person name="Rea M.C."/>
            <person name="O'Sullivan O."/>
            <person name="Ritari J."/>
            <person name="Douillard F.P."/>
            <person name="Paul Ross R."/>
            <person name="Yang R."/>
            <person name="Briner A.E."/>
            <person name="Felis G.E."/>
            <person name="de Vos W.M."/>
            <person name="Barrangou R."/>
            <person name="Klaenhammer T.R."/>
            <person name="Caufield P.W."/>
            <person name="Cui Y."/>
            <person name="Zhang H."/>
            <person name="O'Toole P.W."/>
        </authorList>
    </citation>
    <scope>NUCLEOTIDE SEQUENCE [LARGE SCALE GENOMIC DNA]</scope>
    <source>
        <strain evidence="4 5">DSM 20014</strain>
    </source>
</reference>
<dbReference type="OrthoDB" id="9792162at2"/>
<name>A0A0R2JFG4_9LACO</name>
<keyword evidence="5" id="KW-1185">Reference proteome</keyword>
<keyword evidence="2" id="KW-0862">Zinc</keyword>
<dbReference type="SUPFAM" id="SSF50129">
    <property type="entry name" value="GroES-like"/>
    <property type="match status" value="1"/>
</dbReference>
<dbReference type="InterPro" id="IPR036291">
    <property type="entry name" value="NAD(P)-bd_dom_sf"/>
</dbReference>
<dbReference type="SUPFAM" id="SSF51735">
    <property type="entry name" value="NAD(P)-binding Rossmann-fold domains"/>
    <property type="match status" value="1"/>
</dbReference>
<keyword evidence="2" id="KW-0479">Metal-binding</keyword>
<dbReference type="Gene3D" id="3.40.50.720">
    <property type="entry name" value="NAD(P)-binding Rossmann-like Domain"/>
    <property type="match status" value="1"/>
</dbReference>